<dbReference type="EC" id="2.4.99.12" evidence="3 8"/>
<comment type="function">
    <text evidence="1 8">Involved in lipopolysaccharide (LPS) biosynthesis. Catalyzes the transfer of 3-deoxy-D-manno-octulosonate (Kdo) residue(s) from CMP-Kdo to lipid IV(A), the tetraacyldisaccharide-1,4'-bisphosphate precursor of lipid A.</text>
</comment>
<keyword evidence="8" id="KW-1003">Cell membrane</keyword>
<evidence type="ECO:0000256" key="5">
    <source>
        <dbReference type="ARBA" id="ARBA00022679"/>
    </source>
</evidence>
<dbReference type="GO" id="GO:0043842">
    <property type="term" value="F:Kdo transferase activity"/>
    <property type="evidence" value="ECO:0007669"/>
    <property type="project" value="UniProtKB-EC"/>
</dbReference>
<comment type="pathway">
    <text evidence="2 8">Bacterial outer membrane biogenesis; LPS core biosynthesis.</text>
</comment>
<comment type="catalytic activity">
    <reaction evidence="7 8">
        <text>lipid IVA (E. coli) + CMP-3-deoxy-beta-D-manno-octulosonate = alpha-Kdo-(2-&gt;6)-lipid IVA (E. coli) + CMP + H(+)</text>
        <dbReference type="Rhea" id="RHEA:28066"/>
        <dbReference type="ChEBI" id="CHEBI:15378"/>
        <dbReference type="ChEBI" id="CHEBI:58603"/>
        <dbReference type="ChEBI" id="CHEBI:60364"/>
        <dbReference type="ChEBI" id="CHEBI:60377"/>
        <dbReference type="ChEBI" id="CHEBI:85987"/>
        <dbReference type="EC" id="2.4.99.12"/>
    </reaction>
</comment>
<dbReference type="RefSeq" id="WP_279963914.1">
    <property type="nucleotide sequence ID" value="NZ_CP122537.1"/>
</dbReference>
<keyword evidence="10" id="KW-0328">Glycosyltransferase</keyword>
<evidence type="ECO:0000313" key="10">
    <source>
        <dbReference type="EMBL" id="WGH77340.1"/>
    </source>
</evidence>
<dbReference type="InterPro" id="IPR039901">
    <property type="entry name" value="Kdotransferase"/>
</dbReference>
<keyword evidence="11" id="KW-1185">Reference proteome</keyword>
<gene>
    <name evidence="10" type="ORF">P8627_09780</name>
</gene>
<evidence type="ECO:0000256" key="6">
    <source>
        <dbReference type="ARBA" id="ARBA00031445"/>
    </source>
</evidence>
<dbReference type="PANTHER" id="PTHR42755:SF1">
    <property type="entry name" value="3-DEOXY-D-MANNO-OCTULOSONIC ACID TRANSFERASE, MITOCHONDRIAL-RELATED"/>
    <property type="match status" value="1"/>
</dbReference>
<reference evidence="10 11" key="1">
    <citation type="submission" date="2023-04" db="EMBL/GenBank/DDBJ databases">
        <title>Jannaschia ovalis sp. nov., a marine bacterium isolated from sea tidal flat.</title>
        <authorList>
            <person name="Kwon D.Y."/>
            <person name="Kim J.-J."/>
        </authorList>
    </citation>
    <scope>NUCLEOTIDE SEQUENCE [LARGE SCALE GENOMIC DNA]</scope>
    <source>
        <strain evidence="10 11">GRR-S6-38</strain>
    </source>
</reference>
<protein>
    <recommendedName>
        <fullName evidence="4 8">3-deoxy-D-manno-octulosonic acid transferase</fullName>
        <shortName evidence="8">Kdo transferase</shortName>
        <ecNumber evidence="3 8">2.4.99.12</ecNumber>
    </recommendedName>
    <alternativeName>
        <fullName evidence="6 8">Lipid IV(A) 3-deoxy-D-manno-octulosonic acid transferase</fullName>
    </alternativeName>
</protein>
<dbReference type="Gene3D" id="3.40.50.2000">
    <property type="entry name" value="Glycogen Phosphorylase B"/>
    <property type="match status" value="1"/>
</dbReference>
<dbReference type="Proteomes" id="UP001243420">
    <property type="component" value="Chromosome"/>
</dbReference>
<comment type="subcellular location">
    <subcellularLocation>
        <location evidence="8">Cell membrane</location>
    </subcellularLocation>
</comment>
<organism evidence="10 11">
    <name type="scientific">Jannaschia ovalis</name>
    <dbReference type="NCBI Taxonomy" id="3038773"/>
    <lineage>
        <taxon>Bacteria</taxon>
        <taxon>Pseudomonadati</taxon>
        <taxon>Pseudomonadota</taxon>
        <taxon>Alphaproteobacteria</taxon>
        <taxon>Rhodobacterales</taxon>
        <taxon>Roseobacteraceae</taxon>
        <taxon>Jannaschia</taxon>
    </lineage>
</organism>
<name>A0ABY8LAM8_9RHOB</name>
<dbReference type="Gene3D" id="3.40.50.11720">
    <property type="entry name" value="3-Deoxy-D-manno-octulosonic-acid transferase, N-terminal domain"/>
    <property type="match status" value="1"/>
</dbReference>
<evidence type="ECO:0000256" key="2">
    <source>
        <dbReference type="ARBA" id="ARBA00004713"/>
    </source>
</evidence>
<keyword evidence="8" id="KW-0448">Lipopolysaccharide biosynthesis</keyword>
<dbReference type="Pfam" id="PF04413">
    <property type="entry name" value="Glycos_transf_N"/>
    <property type="match status" value="1"/>
</dbReference>
<comment type="similarity">
    <text evidence="8">Belongs to the glycosyltransferase group 1 family.</text>
</comment>
<dbReference type="InterPro" id="IPR038107">
    <property type="entry name" value="Glycos_transf_N_sf"/>
</dbReference>
<accession>A0ABY8LAM8</accession>
<proteinExistence type="inferred from homology"/>
<evidence type="ECO:0000256" key="7">
    <source>
        <dbReference type="ARBA" id="ARBA00049183"/>
    </source>
</evidence>
<evidence type="ECO:0000259" key="9">
    <source>
        <dbReference type="Pfam" id="PF04413"/>
    </source>
</evidence>
<evidence type="ECO:0000256" key="1">
    <source>
        <dbReference type="ARBA" id="ARBA00003394"/>
    </source>
</evidence>
<sequence>MPPQSAALATYLAWSNRAVGFGERTLRRRLDAGKEDPARLDERRGLASLPRPEGQLIWLHAASVGESVSLLEMIRRMGEEQPDLHFLLTSGTVTSAVVLADRLPPRTLHQYVPLDVRPWMRRFLDHWAPDIAILAEGEIWPALLHETHARGIPIAMINARMTEAAHGRWRWLRGAARSLMHRIEHVQAQEQATADRLVDLGLPLARLEITGTLKEGSAALPHDEAERVRLAAALEGRPCWLAASTHEGEDEMAGTAHAVARRSWHRLLMIVAPRHPERGDAVTAAFRAAGWRVAQRARGEDITPETEIYVADTMGEMGLWYRLSPVSFMGGSLVPIGGHNPYEPAALGSAILHGPHVENFADIFQRLQEAEAAQIVPGPDALGPAVARALEPDEAARLAHAAWEVCSAGADVTERAMDLLFAMLDRTG</sequence>
<evidence type="ECO:0000256" key="4">
    <source>
        <dbReference type="ARBA" id="ARBA00019077"/>
    </source>
</evidence>
<evidence type="ECO:0000313" key="11">
    <source>
        <dbReference type="Proteomes" id="UP001243420"/>
    </source>
</evidence>
<dbReference type="SUPFAM" id="SSF53756">
    <property type="entry name" value="UDP-Glycosyltransferase/glycogen phosphorylase"/>
    <property type="match status" value="1"/>
</dbReference>
<dbReference type="PANTHER" id="PTHR42755">
    <property type="entry name" value="3-DEOXY-MANNO-OCTULOSONATE CYTIDYLYLTRANSFERASE"/>
    <property type="match status" value="1"/>
</dbReference>
<feature type="domain" description="3-deoxy-D-manno-octulosonic-acid transferase N-terminal" evidence="9">
    <location>
        <begin position="39"/>
        <end position="214"/>
    </location>
</feature>
<evidence type="ECO:0000256" key="3">
    <source>
        <dbReference type="ARBA" id="ARBA00012621"/>
    </source>
</evidence>
<keyword evidence="5 8" id="KW-0808">Transferase</keyword>
<dbReference type="InterPro" id="IPR007507">
    <property type="entry name" value="Glycos_transf_N"/>
</dbReference>
<dbReference type="EMBL" id="CP122537">
    <property type="protein sequence ID" value="WGH77340.1"/>
    <property type="molecule type" value="Genomic_DNA"/>
</dbReference>
<keyword evidence="8" id="KW-0472">Membrane</keyword>
<evidence type="ECO:0000256" key="8">
    <source>
        <dbReference type="RuleBase" id="RU365103"/>
    </source>
</evidence>